<feature type="compositionally biased region" description="Basic and acidic residues" evidence="2">
    <location>
        <begin position="247"/>
        <end position="257"/>
    </location>
</feature>
<feature type="compositionally biased region" description="Basic residues" evidence="2">
    <location>
        <begin position="291"/>
        <end position="303"/>
    </location>
</feature>
<feature type="compositionally biased region" description="Gly residues" evidence="2">
    <location>
        <begin position="196"/>
        <end position="207"/>
    </location>
</feature>
<keyword evidence="5" id="KW-1185">Reference proteome</keyword>
<feature type="compositionally biased region" description="Low complexity" evidence="2">
    <location>
        <begin position="587"/>
        <end position="596"/>
    </location>
</feature>
<accession>A0ABQ5RMY4</accession>
<name>A0ABQ5RMY4_9CHLO</name>
<evidence type="ECO:0000256" key="1">
    <source>
        <dbReference type="SAM" id="Coils"/>
    </source>
</evidence>
<feature type="compositionally biased region" description="Low complexity" evidence="2">
    <location>
        <begin position="559"/>
        <end position="576"/>
    </location>
</feature>
<feature type="compositionally biased region" description="Low complexity" evidence="2">
    <location>
        <begin position="366"/>
        <end position="381"/>
    </location>
</feature>
<dbReference type="InterPro" id="IPR044039">
    <property type="entry name" value="DUF5745"/>
</dbReference>
<sequence length="921" mass="100554">MTDEIGLSAQELVQNANKVIVYAGLITRVANIEEVRAVCSSSSLLVAALECFLGRRLEDVLRTPKSPAERAYNINYVVDVLSQLLNCDLSHISGERVVEGSIEDIANILELLAVVCHGRPLQGPPPAHGHAHRESEVSDKQATSLARAPGDGVAQSHGKAADPRQYLGEWLPSDGSVTRSGDKASVDYSDRDADGRGGGGGGGGGVGRSQQRYPLEQDGDLSSASEACAARKEQQPWPRSQQQQLGQRDEGAGHHSDGFQQHQQLGQDHKEASRERRRRGHEASASLPVRVRPRGSGRRQRVSLRRAVVTAQIPLSPIQEVSREGWETTRGSKETPRFKAVDAAMRCSSGSSRAAPHPAGTAVARSSTDGGSSSVISVPSVAQDASRRSSGDPRGSGSRPQQSKHHQLVSHLAAVAANSSLSRAPSSCSEGTSTLLERALSQAEATLRGLGREYEKFYYENDEDRVAEMVRPVRRRRRARKDQSLRQACANSGDGQVHGLVQTGGPSAYEPARRALRAAPWPDSQSGRIHQHEAFLRRAKYALTDGRSATTRSVDVRPMSVSGSQSRMGSRSSKQSAAPLSRQRSPAARAVGAAAGLDTDKDMSSSWRGSWAGGVEAHEDLVRALRGDTARATDMAGQARKLMHCGPTVAYGLHSQYEGTEKLHDADAVAGIATNRHADMQLNPELEAKLRYLYKLTAEDSRHSAARAAVESMAMANDLLRQARRRALVDRLNSARARRDAALRQTADRLREQGRAYNKRMEQLRLQRLAAEWSANQRSAQMRRALQAELALRDAFMEVLQSEKEVLLAERQEAKAEAAAAFPGYKKALRKAESYHREILLVLENLLASERQQRIRADREAEQAQRDFNNLAASMVQDRLRELLGRVAREDEATILRHSIATQPKAKRALVAQIQRVLGLT</sequence>
<dbReference type="Pfam" id="PF19016">
    <property type="entry name" value="DUF5745"/>
    <property type="match status" value="1"/>
</dbReference>
<proteinExistence type="predicted"/>
<dbReference type="Proteomes" id="UP001165090">
    <property type="component" value="Unassembled WGS sequence"/>
</dbReference>
<evidence type="ECO:0000259" key="3">
    <source>
        <dbReference type="PROSITE" id="PS50021"/>
    </source>
</evidence>
<feature type="compositionally biased region" description="Basic and acidic residues" evidence="2">
    <location>
        <begin position="321"/>
        <end position="340"/>
    </location>
</feature>
<dbReference type="EMBL" id="BSDZ01000003">
    <property type="protein sequence ID" value="GLI58920.1"/>
    <property type="molecule type" value="Genomic_DNA"/>
</dbReference>
<organism evidence="4 5">
    <name type="scientific">Volvox africanus</name>
    <dbReference type="NCBI Taxonomy" id="51714"/>
    <lineage>
        <taxon>Eukaryota</taxon>
        <taxon>Viridiplantae</taxon>
        <taxon>Chlorophyta</taxon>
        <taxon>core chlorophytes</taxon>
        <taxon>Chlorophyceae</taxon>
        <taxon>CS clade</taxon>
        <taxon>Chlamydomonadales</taxon>
        <taxon>Volvocaceae</taxon>
        <taxon>Volvox</taxon>
    </lineage>
</organism>
<dbReference type="InterPro" id="IPR026619">
    <property type="entry name" value="CEP95"/>
</dbReference>
<feature type="compositionally biased region" description="Polar residues" evidence="2">
    <location>
        <begin position="485"/>
        <end position="494"/>
    </location>
</feature>
<feature type="region of interest" description="Disordered" evidence="2">
    <location>
        <begin position="122"/>
        <end position="303"/>
    </location>
</feature>
<evidence type="ECO:0000313" key="4">
    <source>
        <dbReference type="EMBL" id="GLI58920.1"/>
    </source>
</evidence>
<feature type="region of interest" description="Disordered" evidence="2">
    <location>
        <begin position="321"/>
        <end position="408"/>
    </location>
</feature>
<evidence type="ECO:0000256" key="2">
    <source>
        <dbReference type="SAM" id="MobiDB-lite"/>
    </source>
</evidence>
<feature type="region of interest" description="Disordered" evidence="2">
    <location>
        <begin position="549"/>
        <end position="606"/>
    </location>
</feature>
<gene>
    <name evidence="4" type="ORF">VaNZ11_000704</name>
</gene>
<dbReference type="InterPro" id="IPR001715">
    <property type="entry name" value="CH_dom"/>
</dbReference>
<dbReference type="PANTHER" id="PTHR22545">
    <property type="entry name" value="CENTROSOMAL PROTEIN OF 95 KDA"/>
    <property type="match status" value="1"/>
</dbReference>
<dbReference type="PROSITE" id="PS50021">
    <property type="entry name" value="CH"/>
    <property type="match status" value="1"/>
</dbReference>
<keyword evidence="1" id="KW-0175">Coiled coil</keyword>
<comment type="caution">
    <text evidence="4">The sequence shown here is derived from an EMBL/GenBank/DDBJ whole genome shotgun (WGS) entry which is preliminary data.</text>
</comment>
<dbReference type="PANTHER" id="PTHR22545:SF0">
    <property type="entry name" value="CENTROSOMAL PROTEIN OF 95 KDA"/>
    <property type="match status" value="1"/>
</dbReference>
<evidence type="ECO:0000313" key="5">
    <source>
        <dbReference type="Proteomes" id="UP001165090"/>
    </source>
</evidence>
<feature type="region of interest" description="Disordered" evidence="2">
    <location>
        <begin position="477"/>
        <end position="503"/>
    </location>
</feature>
<feature type="compositionally biased region" description="Low complexity" evidence="2">
    <location>
        <begin position="235"/>
        <end position="246"/>
    </location>
</feature>
<feature type="domain" description="Calponin-homology (CH)" evidence="3">
    <location>
        <begin position="6"/>
        <end position="120"/>
    </location>
</feature>
<feature type="coiled-coil region" evidence="1">
    <location>
        <begin position="725"/>
        <end position="767"/>
    </location>
</feature>
<feature type="compositionally biased region" description="Basic and acidic residues" evidence="2">
    <location>
        <begin position="180"/>
        <end position="195"/>
    </location>
</feature>
<dbReference type="InterPro" id="IPR036872">
    <property type="entry name" value="CH_dom_sf"/>
</dbReference>
<protein>
    <recommendedName>
        <fullName evidence="3">Calponin-homology (CH) domain-containing protein</fullName>
    </recommendedName>
</protein>
<reference evidence="4 5" key="1">
    <citation type="journal article" date="2023" name="IScience">
        <title>Expanded male sex-determining region conserved during the evolution of homothallism in the green alga Volvox.</title>
        <authorList>
            <person name="Yamamoto K."/>
            <person name="Matsuzaki R."/>
            <person name="Mahakham W."/>
            <person name="Heman W."/>
            <person name="Sekimoto H."/>
            <person name="Kawachi M."/>
            <person name="Minakuchi Y."/>
            <person name="Toyoda A."/>
            <person name="Nozaki H."/>
        </authorList>
    </citation>
    <scope>NUCLEOTIDE SEQUENCE [LARGE SCALE GENOMIC DNA]</scope>
    <source>
        <strain evidence="4 5">NIES-4468</strain>
    </source>
</reference>
<dbReference type="Gene3D" id="1.10.418.10">
    <property type="entry name" value="Calponin-like domain"/>
    <property type="match status" value="1"/>
</dbReference>